<dbReference type="RefSeq" id="WP_092693939.1">
    <property type="nucleotide sequence ID" value="NZ_FOGU01000006.1"/>
</dbReference>
<dbReference type="Proteomes" id="UP000198885">
    <property type="component" value="Unassembled WGS sequence"/>
</dbReference>
<keyword evidence="2 3" id="KW-0143">Chaperone</keyword>
<keyword evidence="5" id="KW-1185">Reference proteome</keyword>
<evidence type="ECO:0000256" key="1">
    <source>
        <dbReference type="ARBA" id="ARBA00022988"/>
    </source>
</evidence>
<protein>
    <recommendedName>
        <fullName evidence="3">Urease accessory protein UreF</fullName>
    </recommendedName>
</protein>
<evidence type="ECO:0000313" key="5">
    <source>
        <dbReference type="Proteomes" id="UP000198885"/>
    </source>
</evidence>
<dbReference type="PANTHER" id="PTHR33620:SF1">
    <property type="entry name" value="UREASE ACCESSORY PROTEIN F"/>
    <property type="match status" value="1"/>
</dbReference>
<dbReference type="OrthoDB" id="9798772at2"/>
<reference evidence="4 5" key="1">
    <citation type="submission" date="2016-10" db="EMBL/GenBank/DDBJ databases">
        <authorList>
            <person name="de Groot N.N."/>
        </authorList>
    </citation>
    <scope>NUCLEOTIDE SEQUENCE [LARGE SCALE GENOMIC DNA]</scope>
    <source>
        <strain evidence="4 5">DSM 23042</strain>
    </source>
</reference>
<keyword evidence="3" id="KW-0963">Cytoplasm</keyword>
<comment type="similarity">
    <text evidence="3">Belongs to the UreF family.</text>
</comment>
<dbReference type="Pfam" id="PF01730">
    <property type="entry name" value="UreF"/>
    <property type="match status" value="1"/>
</dbReference>
<dbReference type="Gene3D" id="1.10.4190.10">
    <property type="entry name" value="Urease accessory protein UreF"/>
    <property type="match status" value="1"/>
</dbReference>
<dbReference type="GO" id="GO:0005737">
    <property type="term" value="C:cytoplasm"/>
    <property type="evidence" value="ECO:0007669"/>
    <property type="project" value="UniProtKB-SubCell"/>
</dbReference>
<comment type="subcellular location">
    <subcellularLocation>
        <location evidence="3">Cytoplasm</location>
    </subcellularLocation>
</comment>
<dbReference type="PANTHER" id="PTHR33620">
    <property type="entry name" value="UREASE ACCESSORY PROTEIN F"/>
    <property type="match status" value="1"/>
</dbReference>
<dbReference type="InterPro" id="IPR038277">
    <property type="entry name" value="UreF_sf"/>
</dbReference>
<dbReference type="STRING" id="641238.SAMN04490244_106243"/>
<gene>
    <name evidence="3" type="primary">ureF</name>
    <name evidence="4" type="ORF">SAMN04490244_106243</name>
</gene>
<dbReference type="EMBL" id="FOGU01000006">
    <property type="protein sequence ID" value="SES16617.1"/>
    <property type="molecule type" value="Genomic_DNA"/>
</dbReference>
<dbReference type="InterPro" id="IPR002639">
    <property type="entry name" value="UreF"/>
</dbReference>
<evidence type="ECO:0000313" key="4">
    <source>
        <dbReference type="EMBL" id="SES16617.1"/>
    </source>
</evidence>
<proteinExistence type="inferred from homology"/>
<dbReference type="GO" id="GO:0016151">
    <property type="term" value="F:nickel cation binding"/>
    <property type="evidence" value="ECO:0007669"/>
    <property type="project" value="UniProtKB-UniRule"/>
</dbReference>
<organism evidence="4 5">
    <name type="scientific">Tranquillimonas rosea</name>
    <dbReference type="NCBI Taxonomy" id="641238"/>
    <lineage>
        <taxon>Bacteria</taxon>
        <taxon>Pseudomonadati</taxon>
        <taxon>Pseudomonadota</taxon>
        <taxon>Alphaproteobacteria</taxon>
        <taxon>Rhodobacterales</taxon>
        <taxon>Roseobacteraceae</taxon>
        <taxon>Tranquillimonas</taxon>
    </lineage>
</organism>
<dbReference type="HAMAP" id="MF_01385">
    <property type="entry name" value="UreF"/>
    <property type="match status" value="1"/>
</dbReference>
<name>A0A1H9V5V0_9RHOB</name>
<dbReference type="AlphaFoldDB" id="A0A1H9V5V0"/>
<dbReference type="PIRSF" id="PIRSF009467">
    <property type="entry name" value="Ureas_acces_UreF"/>
    <property type="match status" value="1"/>
</dbReference>
<evidence type="ECO:0000256" key="2">
    <source>
        <dbReference type="ARBA" id="ARBA00023186"/>
    </source>
</evidence>
<comment type="subunit">
    <text evidence="3">UreD, UreF and UreG form a complex that acts as a GTP-hydrolysis-dependent molecular chaperone, activating the urease apoprotein by helping to assemble the nickel containing metallocenter of UreC. The UreE protein probably delivers the nickel.</text>
</comment>
<keyword evidence="1 3" id="KW-0996">Nickel insertion</keyword>
<sequence>MRHADLLTLAQWLSPSFPVGGFAWSHGLESAIAANEVRGPDDLFAWLDGVLRHGSGRVDAVLLCAAMAPGADAVALHAEAEARAAGSERWAETLAQGGAFARTVSALGGEAVPELAMPVAVGVAARRLDLPPGLVAAQYLQAFAGNLVLASVRLIPLGQTDGQAVVARLSRVCEAVAQEAAVSRLEDVGGAAVLSDLAAMDHETKDVRLFRS</sequence>
<comment type="function">
    <text evidence="3">Required for maturation of urease via the functional incorporation of the urease nickel metallocenter.</text>
</comment>
<evidence type="ECO:0000256" key="3">
    <source>
        <dbReference type="HAMAP-Rule" id="MF_01385"/>
    </source>
</evidence>
<accession>A0A1H9V5V0</accession>